<feature type="compositionally biased region" description="Polar residues" evidence="1">
    <location>
        <begin position="99"/>
        <end position="112"/>
    </location>
</feature>
<proteinExistence type="predicted"/>
<name>A0A0C3B1H6_SERVB</name>
<accession>A0A0C3B1H6</accession>
<protein>
    <submittedName>
        <fullName evidence="2">Uncharacterized protein</fullName>
    </submittedName>
</protein>
<feature type="region of interest" description="Disordered" evidence="1">
    <location>
        <begin position="99"/>
        <end position="137"/>
    </location>
</feature>
<dbReference type="AlphaFoldDB" id="A0A0C3B1H6"/>
<organism evidence="2 3">
    <name type="scientific">Serendipita vermifera MAFF 305830</name>
    <dbReference type="NCBI Taxonomy" id="933852"/>
    <lineage>
        <taxon>Eukaryota</taxon>
        <taxon>Fungi</taxon>
        <taxon>Dikarya</taxon>
        <taxon>Basidiomycota</taxon>
        <taxon>Agaricomycotina</taxon>
        <taxon>Agaricomycetes</taxon>
        <taxon>Sebacinales</taxon>
        <taxon>Serendipitaceae</taxon>
        <taxon>Serendipita</taxon>
    </lineage>
</organism>
<evidence type="ECO:0000313" key="2">
    <source>
        <dbReference type="EMBL" id="KIM30665.1"/>
    </source>
</evidence>
<gene>
    <name evidence="2" type="ORF">M408DRAFT_66343</name>
</gene>
<feature type="region of interest" description="Disordered" evidence="1">
    <location>
        <begin position="47"/>
        <end position="70"/>
    </location>
</feature>
<reference evidence="3" key="2">
    <citation type="submission" date="2015-01" db="EMBL/GenBank/DDBJ databases">
        <title>Evolutionary Origins and Diversification of the Mycorrhizal Mutualists.</title>
        <authorList>
            <consortium name="DOE Joint Genome Institute"/>
            <consortium name="Mycorrhizal Genomics Consortium"/>
            <person name="Kohler A."/>
            <person name="Kuo A."/>
            <person name="Nagy L.G."/>
            <person name="Floudas D."/>
            <person name="Copeland A."/>
            <person name="Barry K.W."/>
            <person name="Cichocki N."/>
            <person name="Veneault-Fourrey C."/>
            <person name="LaButti K."/>
            <person name="Lindquist E.A."/>
            <person name="Lipzen A."/>
            <person name="Lundell T."/>
            <person name="Morin E."/>
            <person name="Murat C."/>
            <person name="Riley R."/>
            <person name="Ohm R."/>
            <person name="Sun H."/>
            <person name="Tunlid A."/>
            <person name="Henrissat B."/>
            <person name="Grigoriev I.V."/>
            <person name="Hibbett D.S."/>
            <person name="Martin F."/>
        </authorList>
    </citation>
    <scope>NUCLEOTIDE SEQUENCE [LARGE SCALE GENOMIC DNA]</scope>
    <source>
        <strain evidence="3">MAFF 305830</strain>
    </source>
</reference>
<evidence type="ECO:0000313" key="3">
    <source>
        <dbReference type="Proteomes" id="UP000054097"/>
    </source>
</evidence>
<dbReference type="OrthoDB" id="2434934at2759"/>
<keyword evidence="3" id="KW-1185">Reference proteome</keyword>
<dbReference type="HOGENOM" id="CLU_028832_1_1_1"/>
<reference evidence="2 3" key="1">
    <citation type="submission" date="2014-04" db="EMBL/GenBank/DDBJ databases">
        <authorList>
            <consortium name="DOE Joint Genome Institute"/>
            <person name="Kuo A."/>
            <person name="Zuccaro A."/>
            <person name="Kohler A."/>
            <person name="Nagy L.G."/>
            <person name="Floudas D."/>
            <person name="Copeland A."/>
            <person name="Barry K.W."/>
            <person name="Cichocki N."/>
            <person name="Veneault-Fourrey C."/>
            <person name="LaButti K."/>
            <person name="Lindquist E.A."/>
            <person name="Lipzen A."/>
            <person name="Lundell T."/>
            <person name="Morin E."/>
            <person name="Murat C."/>
            <person name="Sun H."/>
            <person name="Tunlid A."/>
            <person name="Henrissat B."/>
            <person name="Grigoriev I.V."/>
            <person name="Hibbett D.S."/>
            <person name="Martin F."/>
            <person name="Nordberg H.P."/>
            <person name="Cantor M.N."/>
            <person name="Hua S.X."/>
        </authorList>
    </citation>
    <scope>NUCLEOTIDE SEQUENCE [LARGE SCALE GENOMIC DNA]</scope>
    <source>
        <strain evidence="2 3">MAFF 305830</strain>
    </source>
</reference>
<sequence>MVPASVTGVDITGAALLSPSPDAQPARRRRISFRSFGFFYGKERQTSSTVIKTTGPEEPNAPVAQKIKSKREARKAEKAALVLQSFLLGYTPSFPSFLSGPATSPQDASNGKPSKGKGKAGVNGQLKPPSASKLGKANNQLLSPDQANKVIAKLRTLPVPNGPELPGVEYAGEHVVSHAEGPIHAVCLDCTDEEAELYHFSQLSAGPETSSKKSKQPAQFSEAPSIASANLSSLVPVLRSLHLVTLVSSPDLGFGQPPDGDGPLAGSVPSPAAVNNGMMEITSQLLALGFATSKAVFPEHAGVYPPTDRMSVLTYWWGMEVCLPPPTLQFLANVKSIQNSALNLLTAYSLFNNGVREILPFVRYISQFLDFEWSAIQGQNKGKGVVCAATWVCPAALVPRPWDFADPPEGQGIFIPKALPPPPLDNEPTLIVPGSKGGGIFTPNNPSTPHVMITPATLPRGAKMEMLRT</sequence>
<evidence type="ECO:0000256" key="1">
    <source>
        <dbReference type="SAM" id="MobiDB-lite"/>
    </source>
</evidence>
<dbReference type="EMBL" id="KN824284">
    <property type="protein sequence ID" value="KIM30665.1"/>
    <property type="molecule type" value="Genomic_DNA"/>
</dbReference>
<dbReference type="Proteomes" id="UP000054097">
    <property type="component" value="Unassembled WGS sequence"/>
</dbReference>